<reference evidence="2 3" key="2">
    <citation type="journal article" date="2011" name="PLoS Genet.">
        <title>Caenorhabditis briggsae recombinant inbred line genotypes reveal inter-strain incompatibility and the evolution of recombination.</title>
        <authorList>
            <person name="Ross J.A."/>
            <person name="Koboldt D.C."/>
            <person name="Staisch J.E."/>
            <person name="Chamberlin H.M."/>
            <person name="Gupta B.P."/>
            <person name="Miller R.D."/>
            <person name="Baird S.E."/>
            <person name="Haag E.S."/>
        </authorList>
    </citation>
    <scope>NUCLEOTIDE SEQUENCE [LARGE SCALE GENOMIC DNA]</scope>
    <source>
        <strain evidence="2 3">AF16</strain>
    </source>
</reference>
<dbReference type="WormBase" id="CBG24667">
    <property type="protein sequence ID" value="CBP48796"/>
    <property type="gene ID" value="WBGene00042722"/>
</dbReference>
<keyword evidence="3" id="KW-1185">Reference proteome</keyword>
<dbReference type="RefSeq" id="XP_002648404.1">
    <property type="nucleotide sequence ID" value="XM_002648358.1"/>
</dbReference>
<dbReference type="AlphaFoldDB" id="A8WL74"/>
<gene>
    <name evidence="2 4" type="ORF">CBG24667</name>
    <name evidence="2" type="ORF">CBG_24667</name>
</gene>
<evidence type="ECO:0000313" key="3">
    <source>
        <dbReference type="Proteomes" id="UP000008549"/>
    </source>
</evidence>
<dbReference type="KEGG" id="cbr:CBG_24667"/>
<evidence type="ECO:0000313" key="2">
    <source>
        <dbReference type="EMBL" id="CAP21219.1"/>
    </source>
</evidence>
<organism evidence="2 3">
    <name type="scientific">Caenorhabditis briggsae</name>
    <dbReference type="NCBI Taxonomy" id="6238"/>
    <lineage>
        <taxon>Eukaryota</taxon>
        <taxon>Metazoa</taxon>
        <taxon>Ecdysozoa</taxon>
        <taxon>Nematoda</taxon>
        <taxon>Chromadorea</taxon>
        <taxon>Rhabditida</taxon>
        <taxon>Rhabditina</taxon>
        <taxon>Rhabditomorpha</taxon>
        <taxon>Rhabditoidea</taxon>
        <taxon>Rhabditidae</taxon>
        <taxon>Peloderinae</taxon>
        <taxon>Caenorhabditis</taxon>
    </lineage>
</organism>
<sequence>MSRDNEWIPEDLVNLIVLIFHIHITVYLYSVIMSYFYWTNQISLTIQVVNIFSTQLVLPFIPIIVSLSYIASKENLRAIGWTFMSSVWAATIG</sequence>
<keyword evidence="1" id="KW-1133">Transmembrane helix</keyword>
<dbReference type="InParanoid" id="A8WL74"/>
<evidence type="ECO:0000313" key="4">
    <source>
        <dbReference type="WormBase" id="CBG24667"/>
    </source>
</evidence>
<proteinExistence type="predicted"/>
<accession>A8WL74</accession>
<feature type="transmembrane region" description="Helical" evidence="1">
    <location>
        <begin position="44"/>
        <end position="70"/>
    </location>
</feature>
<name>A8WL74_CAEBR</name>
<keyword evidence="1" id="KW-0472">Membrane</keyword>
<dbReference type="EMBL" id="HE601264">
    <property type="protein sequence ID" value="CAP21219.1"/>
    <property type="molecule type" value="Genomic_DNA"/>
</dbReference>
<reference evidence="2 3" key="1">
    <citation type="journal article" date="2003" name="PLoS Biol.">
        <title>The genome sequence of Caenorhabditis briggsae: a platform for comparative genomics.</title>
        <authorList>
            <person name="Stein L.D."/>
            <person name="Bao Z."/>
            <person name="Blasiar D."/>
            <person name="Blumenthal T."/>
            <person name="Brent M.R."/>
            <person name="Chen N."/>
            <person name="Chinwalla A."/>
            <person name="Clarke L."/>
            <person name="Clee C."/>
            <person name="Coghlan A."/>
            <person name="Coulson A."/>
            <person name="D'Eustachio P."/>
            <person name="Fitch D.H."/>
            <person name="Fulton L.A."/>
            <person name="Fulton R.E."/>
            <person name="Griffiths-Jones S."/>
            <person name="Harris T.W."/>
            <person name="Hillier L.W."/>
            <person name="Kamath R."/>
            <person name="Kuwabara P.E."/>
            <person name="Mardis E.R."/>
            <person name="Marra M.A."/>
            <person name="Miner T.L."/>
            <person name="Minx P."/>
            <person name="Mullikin J.C."/>
            <person name="Plumb R.W."/>
            <person name="Rogers J."/>
            <person name="Schein J.E."/>
            <person name="Sohrmann M."/>
            <person name="Spieth J."/>
            <person name="Stajich J.E."/>
            <person name="Wei C."/>
            <person name="Willey D."/>
            <person name="Wilson R.K."/>
            <person name="Durbin R."/>
            <person name="Waterston R.H."/>
        </authorList>
    </citation>
    <scope>NUCLEOTIDE SEQUENCE [LARGE SCALE GENOMIC DNA]</scope>
    <source>
        <strain evidence="2 3">AF16</strain>
    </source>
</reference>
<dbReference type="HOGENOM" id="CLU_2401616_0_0_1"/>
<protein>
    <submittedName>
        <fullName evidence="2">Protein CBG24667</fullName>
    </submittedName>
</protein>
<dbReference type="GeneID" id="8590407"/>
<feature type="transmembrane region" description="Helical" evidence="1">
    <location>
        <begin position="12"/>
        <end position="38"/>
    </location>
</feature>
<dbReference type="CTD" id="8590407"/>
<keyword evidence="1" id="KW-0812">Transmembrane</keyword>
<evidence type="ECO:0000256" key="1">
    <source>
        <dbReference type="SAM" id="Phobius"/>
    </source>
</evidence>
<dbReference type="Proteomes" id="UP000008549">
    <property type="component" value="Unassembled WGS sequence"/>
</dbReference>